<evidence type="ECO:0000313" key="1">
    <source>
        <dbReference type="EMBL" id="EHJ05115.1"/>
    </source>
</evidence>
<dbReference type="Proteomes" id="UP000003208">
    <property type="component" value="Unassembled WGS sequence"/>
</dbReference>
<protein>
    <submittedName>
        <fullName evidence="1">Uncharacterized protein</fullName>
    </submittedName>
</protein>
<organism evidence="1 2">
    <name type="scientific">Marinobacter manganoxydans MnI7-9</name>
    <dbReference type="NCBI Taxonomy" id="1094979"/>
    <lineage>
        <taxon>Bacteria</taxon>
        <taxon>Pseudomonadati</taxon>
        <taxon>Pseudomonadota</taxon>
        <taxon>Gammaproteobacteria</taxon>
        <taxon>Pseudomonadales</taxon>
        <taxon>Marinobacteraceae</taxon>
        <taxon>Marinobacter</taxon>
    </lineage>
</organism>
<dbReference type="AlphaFoldDB" id="G6YRR6"/>
<evidence type="ECO:0000313" key="2">
    <source>
        <dbReference type="Proteomes" id="UP000003208"/>
    </source>
</evidence>
<reference evidence="1 2" key="1">
    <citation type="journal article" date="2012" name="J. Bacteriol.">
        <title>Genome sequence of deep-sea manganese-oxidizing bacterium Marinobacter manganoxydans MnI7-9.</title>
        <authorList>
            <person name="Wang H."/>
            <person name="Li H."/>
            <person name="Shao Z."/>
            <person name="Liao S."/>
            <person name="Johnstone L."/>
            <person name="Rensing C."/>
            <person name="Wang G."/>
        </authorList>
    </citation>
    <scope>NUCLEOTIDE SEQUENCE [LARGE SCALE GENOMIC DNA]</scope>
    <source>
        <strain evidence="1 2">MnI7-9</strain>
    </source>
</reference>
<gene>
    <name evidence="1" type="ORF">KYE_08079</name>
</gene>
<proteinExistence type="predicted"/>
<dbReference type="RefSeq" id="WP_008172117.1">
    <property type="nucleotide sequence ID" value="NZ_AGTR01000028.1"/>
</dbReference>
<dbReference type="PATRIC" id="fig|1094979.3.peg.1563"/>
<name>G6YRR6_9GAMM</name>
<keyword evidence="2" id="KW-1185">Reference proteome</keyword>
<accession>G6YRR6</accession>
<dbReference type="EMBL" id="AGTR01000028">
    <property type="protein sequence ID" value="EHJ05115.1"/>
    <property type="molecule type" value="Genomic_DNA"/>
</dbReference>
<sequence length="48" mass="5418">MSELLNTLMQDARVWQGHRHTQTTQPAQSTGYQVLDNQLGGLGWPRVP</sequence>